<dbReference type="Proteomes" id="UP001500902">
    <property type="component" value="Unassembled WGS sequence"/>
</dbReference>
<feature type="chain" id="PRO_5046576597" description="TAP-like protein" evidence="2">
    <location>
        <begin position="23"/>
        <end position="570"/>
    </location>
</feature>
<organism evidence="5 6">
    <name type="scientific">Nonomuraea antimicrobica</name>
    <dbReference type="NCBI Taxonomy" id="561173"/>
    <lineage>
        <taxon>Bacteria</taxon>
        <taxon>Bacillati</taxon>
        <taxon>Actinomycetota</taxon>
        <taxon>Actinomycetes</taxon>
        <taxon>Streptosporangiales</taxon>
        <taxon>Streptosporangiaceae</taxon>
        <taxon>Nonomuraea</taxon>
    </lineage>
</organism>
<dbReference type="Pfam" id="PF08386">
    <property type="entry name" value="Abhydrolase_4"/>
    <property type="match status" value="1"/>
</dbReference>
<dbReference type="InterPro" id="IPR000073">
    <property type="entry name" value="AB_hydrolase_1"/>
</dbReference>
<dbReference type="EMBL" id="BAAAZP010000037">
    <property type="protein sequence ID" value="GAA3658628.1"/>
    <property type="molecule type" value="Genomic_DNA"/>
</dbReference>
<dbReference type="InterPro" id="IPR005944">
    <property type="entry name" value="Pro_iminopeptidase"/>
</dbReference>
<feature type="transmembrane region" description="Helical" evidence="1">
    <location>
        <begin position="489"/>
        <end position="507"/>
    </location>
</feature>
<feature type="domain" description="AB hydrolase-1" evidence="3">
    <location>
        <begin position="71"/>
        <end position="221"/>
    </location>
</feature>
<dbReference type="InterPro" id="IPR029058">
    <property type="entry name" value="AB_hydrolase_fold"/>
</dbReference>
<dbReference type="InterPro" id="IPR013595">
    <property type="entry name" value="Pept_S33_TAP-like_C"/>
</dbReference>
<feature type="signal peptide" evidence="2">
    <location>
        <begin position="1"/>
        <end position="22"/>
    </location>
</feature>
<keyword evidence="6" id="KW-1185">Reference proteome</keyword>
<accession>A0ABP7BEU1</accession>
<dbReference type="PANTHER" id="PTHR43722">
    <property type="entry name" value="PROLINE IMINOPEPTIDASE"/>
    <property type="match status" value="1"/>
</dbReference>
<reference evidence="6" key="1">
    <citation type="journal article" date="2019" name="Int. J. Syst. Evol. Microbiol.">
        <title>The Global Catalogue of Microorganisms (GCM) 10K type strain sequencing project: providing services to taxonomists for standard genome sequencing and annotation.</title>
        <authorList>
            <consortium name="The Broad Institute Genomics Platform"/>
            <consortium name="The Broad Institute Genome Sequencing Center for Infectious Disease"/>
            <person name="Wu L."/>
            <person name="Ma J."/>
        </authorList>
    </citation>
    <scope>NUCLEOTIDE SEQUENCE [LARGE SCALE GENOMIC DNA]</scope>
    <source>
        <strain evidence="6">JCM 16904</strain>
    </source>
</reference>
<keyword evidence="1" id="KW-0472">Membrane</keyword>
<keyword evidence="1" id="KW-0812">Transmembrane</keyword>
<feature type="domain" description="Peptidase S33 tripeptidyl aminopeptidase-like C-terminal" evidence="4">
    <location>
        <begin position="345"/>
        <end position="424"/>
    </location>
</feature>
<evidence type="ECO:0000256" key="2">
    <source>
        <dbReference type="SAM" id="SignalP"/>
    </source>
</evidence>
<feature type="transmembrane region" description="Helical" evidence="1">
    <location>
        <begin position="527"/>
        <end position="544"/>
    </location>
</feature>
<evidence type="ECO:0000259" key="3">
    <source>
        <dbReference type="Pfam" id="PF00561"/>
    </source>
</evidence>
<evidence type="ECO:0000313" key="6">
    <source>
        <dbReference type="Proteomes" id="UP001500902"/>
    </source>
</evidence>
<keyword evidence="1" id="KW-1133">Transmembrane helix</keyword>
<evidence type="ECO:0000256" key="1">
    <source>
        <dbReference type="SAM" id="Phobius"/>
    </source>
</evidence>
<comment type="caution">
    <text evidence="5">The sequence shown here is derived from an EMBL/GenBank/DDBJ whole genome shotgun (WGS) entry which is preliminary data.</text>
</comment>
<dbReference type="SUPFAM" id="SSF53474">
    <property type="entry name" value="alpha/beta-Hydrolases"/>
    <property type="match status" value="1"/>
</dbReference>
<keyword evidence="2" id="KW-0732">Signal</keyword>
<feature type="transmembrane region" description="Helical" evidence="1">
    <location>
        <begin position="458"/>
        <end position="482"/>
    </location>
</feature>
<evidence type="ECO:0000259" key="4">
    <source>
        <dbReference type="Pfam" id="PF08386"/>
    </source>
</evidence>
<dbReference type="RefSeq" id="WP_344875807.1">
    <property type="nucleotide sequence ID" value="NZ_BAAAZP010000037.1"/>
</dbReference>
<gene>
    <name evidence="5" type="ORF">GCM10022224_022540</name>
</gene>
<dbReference type="PANTHER" id="PTHR43722:SF1">
    <property type="entry name" value="PROLINE IMINOPEPTIDASE"/>
    <property type="match status" value="1"/>
</dbReference>
<evidence type="ECO:0000313" key="5">
    <source>
        <dbReference type="EMBL" id="GAA3658628.1"/>
    </source>
</evidence>
<sequence length="570" mass="60628">MITRVVLALALSASPVVTPAVGAPGPCPVPVPAGTTCGFLEVPERRDAPGRTIKVGYAVRASSAPGRRPDPIVYMSGGPGSASMQLMGFLSQMFPDRDVVTVEQRGSRYSQPSLACPETAQALLGQLRRPRADVGAAAARCRARLREQGVDLRGYHTKEIAADVVALRRELGYTRWNLFGVSYSTRVMMDVAAADPGAVRSVVLDSYLPESVAWYDDADRNLGDAMAELGVRDRFEAMIARLNRSPALVPTLDPLLGREFTARMSGDDVATILAEALHDAEVAAVAPALVSALAEGHDELLRPLADAVGEGLVSHEFGLYHAVQCQDEVPFNTFTTKSRLFTVNSDKAVCDAWRLPKSAPVNATTTAPVHVVGGQYDPTTPPRTAEAAAAALPAERFREYPRMSHAVFLASGCAREQIVDFVGDPASQFVRPCLDRRVPAGFQANDVHVSAAPYQISLAPWLAAPFALFALASLVQFVPAALKGRALPAFGGLAGVAFAWLVAESVVTMANANESALAVGLPRTTGLYTWLAVASVVLSGAALIRERRPPQIAAAVIGAGFLIWWMAWVL</sequence>
<proteinExistence type="predicted"/>
<evidence type="ECO:0008006" key="7">
    <source>
        <dbReference type="Google" id="ProtNLM"/>
    </source>
</evidence>
<protein>
    <recommendedName>
        <fullName evidence="7">TAP-like protein</fullName>
    </recommendedName>
</protein>
<dbReference type="Gene3D" id="3.40.50.1820">
    <property type="entry name" value="alpha/beta hydrolase"/>
    <property type="match status" value="1"/>
</dbReference>
<name>A0ABP7BEU1_9ACTN</name>
<feature type="transmembrane region" description="Helical" evidence="1">
    <location>
        <begin position="551"/>
        <end position="568"/>
    </location>
</feature>
<dbReference type="Pfam" id="PF00561">
    <property type="entry name" value="Abhydrolase_1"/>
    <property type="match status" value="1"/>
</dbReference>